<sequence>MDWLNDLLLPPAKSTLAEQTDTLFWFVHLSSLVLTVGLIAVIVYFVIKYRRQSEDEVTPVITHNNALEVTWSVIPLILVLIVFGWGYEVFMNQQVAPDDAYEINVTGQKWVWQFKYENGARSNGKLHVPADRPVKLIMSSNDVIHSFYVPDYRLKQDVVPGRYTEMWFNAPDTGRSTVYCTEYCGTGHSDMLGEVIVHSQEEFETWLANNSGGGSKPEDLAPEEWGKQLAKEYACTTCHSPSGEKLTGPTWKGKFDSQEQLSDGSSVTVDENYIRESILEPNAKVVKGYPAVMNTYQGQLNEEQISAIIEYIKTLK</sequence>
<evidence type="ECO:0000256" key="14">
    <source>
        <dbReference type="ARBA" id="ARBA00024688"/>
    </source>
</evidence>
<gene>
    <name evidence="22" type="ORF">LX73_2030</name>
</gene>
<dbReference type="InterPro" id="IPR014222">
    <property type="entry name" value="Cyt_c_oxidase_su2"/>
</dbReference>
<keyword evidence="4 15" id="KW-0349">Heme</keyword>
<dbReference type="GO" id="GO:0020037">
    <property type="term" value="F:heme binding"/>
    <property type="evidence" value="ECO:0007669"/>
    <property type="project" value="InterPro"/>
</dbReference>
<evidence type="ECO:0000259" key="21">
    <source>
        <dbReference type="PROSITE" id="PS51007"/>
    </source>
</evidence>
<organism evidence="22 23">
    <name type="scientific">Fodinibius salinus</name>
    <dbReference type="NCBI Taxonomy" id="860790"/>
    <lineage>
        <taxon>Bacteria</taxon>
        <taxon>Pseudomonadati</taxon>
        <taxon>Balneolota</taxon>
        <taxon>Balneolia</taxon>
        <taxon>Balneolales</taxon>
        <taxon>Balneolaceae</taxon>
        <taxon>Fodinibius</taxon>
    </lineage>
</organism>
<keyword evidence="8" id="KW-1278">Translocase</keyword>
<comment type="similarity">
    <text evidence="2 16">Belongs to the cytochrome c oxidase subunit 2 family.</text>
</comment>
<comment type="catalytic activity">
    <reaction evidence="17">
        <text>4 Fe(II)-[cytochrome c] + O2 + 8 H(+)(in) = 4 Fe(III)-[cytochrome c] + 2 H2O + 4 H(+)(out)</text>
        <dbReference type="Rhea" id="RHEA:11436"/>
        <dbReference type="Rhea" id="RHEA-COMP:10350"/>
        <dbReference type="Rhea" id="RHEA-COMP:14399"/>
        <dbReference type="ChEBI" id="CHEBI:15377"/>
        <dbReference type="ChEBI" id="CHEBI:15378"/>
        <dbReference type="ChEBI" id="CHEBI:15379"/>
        <dbReference type="ChEBI" id="CHEBI:29033"/>
        <dbReference type="ChEBI" id="CHEBI:29034"/>
        <dbReference type="EC" id="7.1.1.9"/>
    </reaction>
</comment>
<feature type="domain" description="Cytochrome oxidase subunit II copper A binding" evidence="19">
    <location>
        <begin position="98"/>
        <end position="209"/>
    </location>
</feature>
<keyword evidence="23" id="KW-1185">Reference proteome</keyword>
<dbReference type="SUPFAM" id="SSF46626">
    <property type="entry name" value="Cytochrome c"/>
    <property type="match status" value="1"/>
</dbReference>
<dbReference type="InterPro" id="IPR008972">
    <property type="entry name" value="Cupredoxin"/>
</dbReference>
<evidence type="ECO:0000256" key="1">
    <source>
        <dbReference type="ARBA" id="ARBA00004141"/>
    </source>
</evidence>
<dbReference type="PROSITE" id="PS50857">
    <property type="entry name" value="COX2_CUA"/>
    <property type="match status" value="1"/>
</dbReference>
<dbReference type="InterPro" id="IPR011759">
    <property type="entry name" value="Cyt_c_oxidase_su2_TM_dom"/>
</dbReference>
<dbReference type="PROSITE" id="PS50999">
    <property type="entry name" value="COX2_TM"/>
    <property type="match status" value="1"/>
</dbReference>
<evidence type="ECO:0000256" key="6">
    <source>
        <dbReference type="ARBA" id="ARBA00022692"/>
    </source>
</evidence>
<dbReference type="PROSITE" id="PS00078">
    <property type="entry name" value="COX2"/>
    <property type="match status" value="1"/>
</dbReference>
<evidence type="ECO:0000256" key="17">
    <source>
        <dbReference type="RuleBase" id="RU004024"/>
    </source>
</evidence>
<dbReference type="GO" id="GO:0004129">
    <property type="term" value="F:cytochrome-c oxidase activity"/>
    <property type="evidence" value="ECO:0007669"/>
    <property type="project" value="UniProtKB-EC"/>
</dbReference>
<name>A0A5D3YL84_9BACT</name>
<dbReference type="PANTHER" id="PTHR22888:SF9">
    <property type="entry name" value="CYTOCHROME C OXIDASE SUBUNIT 2"/>
    <property type="match status" value="1"/>
</dbReference>
<dbReference type="InterPro" id="IPR036909">
    <property type="entry name" value="Cyt_c-like_dom_sf"/>
</dbReference>
<dbReference type="SUPFAM" id="SSF81464">
    <property type="entry name" value="Cytochrome c oxidase subunit II-like, transmembrane region"/>
    <property type="match status" value="1"/>
</dbReference>
<evidence type="ECO:0000259" key="20">
    <source>
        <dbReference type="PROSITE" id="PS50999"/>
    </source>
</evidence>
<dbReference type="PANTHER" id="PTHR22888">
    <property type="entry name" value="CYTOCHROME C OXIDASE, SUBUNIT II"/>
    <property type="match status" value="1"/>
</dbReference>
<comment type="function">
    <text evidence="14 17">Subunits I and II form the functional core of the enzyme complex. Electrons originating in cytochrome c are transferred via heme a and Cu(A) to the binuclear center formed by heme a3 and Cu(B).</text>
</comment>
<comment type="subcellular location">
    <subcellularLocation>
        <location evidence="16">Cell membrane</location>
        <topology evidence="16">Multi-pass membrane protein</topology>
    </subcellularLocation>
    <subcellularLocation>
        <location evidence="1">Membrane</location>
        <topology evidence="1">Multi-pass membrane protein</topology>
    </subcellularLocation>
</comment>
<dbReference type="SUPFAM" id="SSF49503">
    <property type="entry name" value="Cupredoxins"/>
    <property type="match status" value="1"/>
</dbReference>
<dbReference type="Pfam" id="PF02790">
    <property type="entry name" value="COX2_TM"/>
    <property type="match status" value="1"/>
</dbReference>
<evidence type="ECO:0000256" key="12">
    <source>
        <dbReference type="ARBA" id="ARBA00023008"/>
    </source>
</evidence>
<dbReference type="Gene3D" id="2.60.40.420">
    <property type="entry name" value="Cupredoxins - blue copper proteins"/>
    <property type="match status" value="1"/>
</dbReference>
<evidence type="ECO:0000256" key="11">
    <source>
        <dbReference type="ARBA" id="ARBA00023004"/>
    </source>
</evidence>
<evidence type="ECO:0000256" key="5">
    <source>
        <dbReference type="ARBA" id="ARBA00022660"/>
    </source>
</evidence>
<dbReference type="GO" id="GO:0005507">
    <property type="term" value="F:copper ion binding"/>
    <property type="evidence" value="ECO:0007669"/>
    <property type="project" value="InterPro"/>
</dbReference>
<keyword evidence="11 15" id="KW-0408">Iron</keyword>
<dbReference type="EMBL" id="VNHY01000003">
    <property type="protein sequence ID" value="TYP92668.1"/>
    <property type="molecule type" value="Genomic_DNA"/>
</dbReference>
<keyword evidence="10 18" id="KW-1133">Transmembrane helix</keyword>
<keyword evidence="12 17" id="KW-0186">Copper</keyword>
<dbReference type="GO" id="GO:0005886">
    <property type="term" value="C:plasma membrane"/>
    <property type="evidence" value="ECO:0007669"/>
    <property type="project" value="UniProtKB-SubCell"/>
</dbReference>
<evidence type="ECO:0000256" key="4">
    <source>
        <dbReference type="ARBA" id="ARBA00022617"/>
    </source>
</evidence>
<keyword evidence="5 16" id="KW-0679">Respiratory chain</keyword>
<evidence type="ECO:0000256" key="2">
    <source>
        <dbReference type="ARBA" id="ARBA00007866"/>
    </source>
</evidence>
<keyword evidence="13 18" id="KW-0472">Membrane</keyword>
<dbReference type="PROSITE" id="PS51007">
    <property type="entry name" value="CYTC"/>
    <property type="match status" value="1"/>
</dbReference>
<evidence type="ECO:0000256" key="9">
    <source>
        <dbReference type="ARBA" id="ARBA00022982"/>
    </source>
</evidence>
<dbReference type="Pfam" id="PF00034">
    <property type="entry name" value="Cytochrom_C"/>
    <property type="match status" value="1"/>
</dbReference>
<dbReference type="Gene3D" id="1.10.287.90">
    <property type="match status" value="1"/>
</dbReference>
<dbReference type="RefSeq" id="WP_148899360.1">
    <property type="nucleotide sequence ID" value="NZ_VNHY01000003.1"/>
</dbReference>
<dbReference type="Gene3D" id="1.10.760.10">
    <property type="entry name" value="Cytochrome c-like domain"/>
    <property type="match status" value="1"/>
</dbReference>
<dbReference type="InterPro" id="IPR002429">
    <property type="entry name" value="CcO_II-like_C"/>
</dbReference>
<evidence type="ECO:0000313" key="23">
    <source>
        <dbReference type="Proteomes" id="UP000324595"/>
    </source>
</evidence>
<feature type="domain" description="Cytochrome c" evidence="21">
    <location>
        <begin position="221"/>
        <end position="316"/>
    </location>
</feature>
<dbReference type="GO" id="GO:0016491">
    <property type="term" value="F:oxidoreductase activity"/>
    <property type="evidence" value="ECO:0007669"/>
    <property type="project" value="InterPro"/>
</dbReference>
<comment type="cofactor">
    <cofactor evidence="17">
        <name>Cu cation</name>
        <dbReference type="ChEBI" id="CHEBI:23378"/>
    </cofactor>
    <text evidence="17">Binds a copper A center.</text>
</comment>
<feature type="transmembrane region" description="Helical" evidence="18">
    <location>
        <begin position="68"/>
        <end position="87"/>
    </location>
</feature>
<keyword evidence="3 16" id="KW-0813">Transport</keyword>
<evidence type="ECO:0000256" key="18">
    <source>
        <dbReference type="SAM" id="Phobius"/>
    </source>
</evidence>
<dbReference type="CDD" id="cd13915">
    <property type="entry name" value="CuRO_HCO_II_like_2"/>
    <property type="match status" value="1"/>
</dbReference>
<keyword evidence="7 15" id="KW-0479">Metal-binding</keyword>
<comment type="caution">
    <text evidence="22">The sequence shown here is derived from an EMBL/GenBank/DDBJ whole genome shotgun (WGS) entry which is preliminary data.</text>
</comment>
<feature type="domain" description="Cytochrome oxidase subunit II transmembrane region profile" evidence="20">
    <location>
        <begin position="1"/>
        <end position="97"/>
    </location>
</feature>
<reference evidence="22 23" key="1">
    <citation type="submission" date="2019-07" db="EMBL/GenBank/DDBJ databases">
        <title>Genomic Encyclopedia of Archaeal and Bacterial Type Strains, Phase II (KMG-II): from individual species to whole genera.</title>
        <authorList>
            <person name="Goeker M."/>
        </authorList>
    </citation>
    <scope>NUCLEOTIDE SEQUENCE [LARGE SCALE GENOMIC DNA]</scope>
    <source>
        <strain evidence="22 23">DSM 21935</strain>
    </source>
</reference>
<dbReference type="AlphaFoldDB" id="A0A5D3YL84"/>
<evidence type="ECO:0000256" key="8">
    <source>
        <dbReference type="ARBA" id="ARBA00022967"/>
    </source>
</evidence>
<dbReference type="InterPro" id="IPR045187">
    <property type="entry name" value="CcO_II"/>
</dbReference>
<evidence type="ECO:0000259" key="19">
    <source>
        <dbReference type="PROSITE" id="PS50857"/>
    </source>
</evidence>
<evidence type="ECO:0000256" key="10">
    <source>
        <dbReference type="ARBA" id="ARBA00022989"/>
    </source>
</evidence>
<evidence type="ECO:0000256" key="3">
    <source>
        <dbReference type="ARBA" id="ARBA00022448"/>
    </source>
</evidence>
<accession>A0A5D3YL84</accession>
<keyword evidence="9 16" id="KW-0249">Electron transport</keyword>
<dbReference type="OrthoDB" id="9781261at2"/>
<dbReference type="InterPro" id="IPR009056">
    <property type="entry name" value="Cyt_c-like_dom"/>
</dbReference>
<protein>
    <recommendedName>
        <fullName evidence="17">Cytochrome c oxidase subunit 2</fullName>
        <ecNumber evidence="17">7.1.1.9</ecNumber>
    </recommendedName>
</protein>
<proteinExistence type="inferred from homology"/>
<dbReference type="InterPro" id="IPR036257">
    <property type="entry name" value="Cyt_c_oxidase_su2_TM_sf"/>
</dbReference>
<dbReference type="NCBIfam" id="TIGR02866">
    <property type="entry name" value="CoxB"/>
    <property type="match status" value="1"/>
</dbReference>
<dbReference type="EC" id="7.1.1.9" evidence="17"/>
<evidence type="ECO:0000256" key="7">
    <source>
        <dbReference type="ARBA" id="ARBA00022723"/>
    </source>
</evidence>
<dbReference type="Pfam" id="PF00116">
    <property type="entry name" value="COX2"/>
    <property type="match status" value="1"/>
</dbReference>
<keyword evidence="6 16" id="KW-0812">Transmembrane</keyword>
<evidence type="ECO:0000313" key="22">
    <source>
        <dbReference type="EMBL" id="TYP92668.1"/>
    </source>
</evidence>
<feature type="transmembrane region" description="Helical" evidence="18">
    <location>
        <begin position="23"/>
        <end position="47"/>
    </location>
</feature>
<evidence type="ECO:0000256" key="16">
    <source>
        <dbReference type="RuleBase" id="RU000456"/>
    </source>
</evidence>
<evidence type="ECO:0000256" key="15">
    <source>
        <dbReference type="PROSITE-ProRule" id="PRU00433"/>
    </source>
</evidence>
<dbReference type="GO" id="GO:0042773">
    <property type="term" value="P:ATP synthesis coupled electron transport"/>
    <property type="evidence" value="ECO:0007669"/>
    <property type="project" value="TreeGrafter"/>
</dbReference>
<evidence type="ECO:0000256" key="13">
    <source>
        <dbReference type="ARBA" id="ARBA00023136"/>
    </source>
</evidence>
<dbReference type="InterPro" id="IPR001505">
    <property type="entry name" value="Copper_CuA"/>
</dbReference>
<dbReference type="Proteomes" id="UP000324595">
    <property type="component" value="Unassembled WGS sequence"/>
</dbReference>